<evidence type="ECO:0000256" key="11">
    <source>
        <dbReference type="ARBA" id="ARBA00022989"/>
    </source>
</evidence>
<feature type="domain" description="Histidine kinase" evidence="16">
    <location>
        <begin position="293"/>
        <end position="508"/>
    </location>
</feature>
<evidence type="ECO:0000256" key="12">
    <source>
        <dbReference type="ARBA" id="ARBA00023012"/>
    </source>
</evidence>
<evidence type="ECO:0000259" key="16">
    <source>
        <dbReference type="PROSITE" id="PS50109"/>
    </source>
</evidence>
<dbReference type="GO" id="GO:0005524">
    <property type="term" value="F:ATP binding"/>
    <property type="evidence" value="ECO:0007669"/>
    <property type="project" value="UniProtKB-KW"/>
</dbReference>
<dbReference type="PRINTS" id="PR00344">
    <property type="entry name" value="BCTRLSENSOR"/>
</dbReference>
<organism evidence="18 20">
    <name type="scientific">Halarcobacter bivalviorum</name>
    <dbReference type="NCBI Taxonomy" id="663364"/>
    <lineage>
        <taxon>Bacteria</taxon>
        <taxon>Pseudomonadati</taxon>
        <taxon>Campylobacterota</taxon>
        <taxon>Epsilonproteobacteria</taxon>
        <taxon>Campylobacterales</taxon>
        <taxon>Arcobacteraceae</taxon>
        <taxon>Halarcobacter</taxon>
    </lineage>
</organism>
<dbReference type="SMART" id="SM01049">
    <property type="entry name" value="Cache_2"/>
    <property type="match status" value="1"/>
</dbReference>
<dbReference type="InterPro" id="IPR036097">
    <property type="entry name" value="HisK_dim/P_sf"/>
</dbReference>
<evidence type="ECO:0000256" key="14">
    <source>
        <dbReference type="SAM" id="Coils"/>
    </source>
</evidence>
<keyword evidence="12" id="KW-0902">Two-component regulatory system</keyword>
<dbReference type="PANTHER" id="PTHR43065:SF10">
    <property type="entry name" value="PEROXIDE STRESS-ACTIVATED HISTIDINE KINASE MAK3"/>
    <property type="match status" value="1"/>
</dbReference>
<dbReference type="Proteomes" id="UP000253850">
    <property type="component" value="Chromosome"/>
</dbReference>
<dbReference type="InterPro" id="IPR003661">
    <property type="entry name" value="HisK_dim/P_dom"/>
</dbReference>
<evidence type="ECO:0000313" key="17">
    <source>
        <dbReference type="EMBL" id="AXH11789.1"/>
    </source>
</evidence>
<evidence type="ECO:0000256" key="2">
    <source>
        <dbReference type="ARBA" id="ARBA00004651"/>
    </source>
</evidence>
<reference evidence="17 19" key="2">
    <citation type="submission" date="2018-07" db="EMBL/GenBank/DDBJ databases">
        <title>Complete genome of the Arcobacter bivalviorum type strain LMG 26154.</title>
        <authorList>
            <person name="Miller W.G."/>
            <person name="Yee E."/>
            <person name="Bono J.L."/>
        </authorList>
    </citation>
    <scope>NUCLEOTIDE SEQUENCE [LARGE SCALE GENOMIC DNA]</scope>
    <source>
        <strain evidence="17 19">LMG 26154</strain>
    </source>
</reference>
<keyword evidence="10" id="KW-0067">ATP-binding</keyword>
<feature type="transmembrane region" description="Helical" evidence="15">
    <location>
        <begin position="12"/>
        <end position="31"/>
    </location>
</feature>
<evidence type="ECO:0000256" key="7">
    <source>
        <dbReference type="ARBA" id="ARBA00022692"/>
    </source>
</evidence>
<evidence type="ECO:0000256" key="6">
    <source>
        <dbReference type="ARBA" id="ARBA00022679"/>
    </source>
</evidence>
<dbReference type="Gene3D" id="3.30.565.10">
    <property type="entry name" value="Histidine kinase-like ATPase, C-terminal domain"/>
    <property type="match status" value="1"/>
</dbReference>
<proteinExistence type="predicted"/>
<feature type="coiled-coil region" evidence="14">
    <location>
        <begin position="239"/>
        <end position="277"/>
    </location>
</feature>
<keyword evidence="9 18" id="KW-0418">Kinase</keyword>
<dbReference type="AlphaFoldDB" id="A0AAX2ADT7"/>
<evidence type="ECO:0000256" key="9">
    <source>
        <dbReference type="ARBA" id="ARBA00022777"/>
    </source>
</evidence>
<name>A0AAX2ADT7_9BACT</name>
<dbReference type="KEGG" id="hbv:ABIV_0776"/>
<gene>
    <name evidence="17" type="ORF">ABIV_0776</name>
    <name evidence="18" type="ORF">CRV05_00660</name>
</gene>
<evidence type="ECO:0000256" key="15">
    <source>
        <dbReference type="SAM" id="Phobius"/>
    </source>
</evidence>
<dbReference type="Gene3D" id="3.30.450.20">
    <property type="entry name" value="PAS domain"/>
    <property type="match status" value="1"/>
</dbReference>
<dbReference type="Proteomes" id="UP000289193">
    <property type="component" value="Unassembled WGS sequence"/>
</dbReference>
<comment type="subcellular location">
    <subcellularLocation>
        <location evidence="2">Cell membrane</location>
        <topology evidence="2">Multi-pass membrane protein</topology>
    </subcellularLocation>
</comment>
<dbReference type="RefSeq" id="WP_114838651.1">
    <property type="nucleotide sequence ID" value="NZ_CP031217.1"/>
</dbReference>
<dbReference type="PANTHER" id="PTHR43065">
    <property type="entry name" value="SENSOR HISTIDINE KINASE"/>
    <property type="match status" value="1"/>
</dbReference>
<feature type="transmembrane region" description="Helical" evidence="15">
    <location>
        <begin position="210"/>
        <end position="231"/>
    </location>
</feature>
<dbReference type="CDD" id="cd00082">
    <property type="entry name" value="HisKA"/>
    <property type="match status" value="1"/>
</dbReference>
<dbReference type="SMART" id="SM00387">
    <property type="entry name" value="HATPase_c"/>
    <property type="match status" value="1"/>
</dbReference>
<dbReference type="Gene3D" id="1.10.287.130">
    <property type="match status" value="1"/>
</dbReference>
<dbReference type="SUPFAM" id="SSF55874">
    <property type="entry name" value="ATPase domain of HSP90 chaperone/DNA topoisomerase II/histidine kinase"/>
    <property type="match status" value="1"/>
</dbReference>
<keyword evidence="5" id="KW-0597">Phosphoprotein</keyword>
<protein>
    <recommendedName>
        <fullName evidence="3">histidine kinase</fullName>
        <ecNumber evidence="3">2.7.13.3</ecNumber>
    </recommendedName>
</protein>
<dbReference type="EC" id="2.7.13.3" evidence="3"/>
<dbReference type="Pfam" id="PF17200">
    <property type="entry name" value="sCache_2"/>
    <property type="match status" value="1"/>
</dbReference>
<evidence type="ECO:0000313" key="19">
    <source>
        <dbReference type="Proteomes" id="UP000253850"/>
    </source>
</evidence>
<dbReference type="Pfam" id="PF02518">
    <property type="entry name" value="HATPase_c"/>
    <property type="match status" value="1"/>
</dbReference>
<reference evidence="18 20" key="1">
    <citation type="submission" date="2017-10" db="EMBL/GenBank/DDBJ databases">
        <title>Genomics of the genus Arcobacter.</title>
        <authorList>
            <person name="Perez-Cataluna A."/>
            <person name="Figueras M.J."/>
        </authorList>
    </citation>
    <scope>NUCLEOTIDE SEQUENCE [LARGE SCALE GENOMIC DNA]</scope>
    <source>
        <strain evidence="18 20">CECT 7835</strain>
    </source>
</reference>
<evidence type="ECO:0000256" key="8">
    <source>
        <dbReference type="ARBA" id="ARBA00022741"/>
    </source>
</evidence>
<evidence type="ECO:0000256" key="1">
    <source>
        <dbReference type="ARBA" id="ARBA00000085"/>
    </source>
</evidence>
<dbReference type="EMBL" id="CP031217">
    <property type="protein sequence ID" value="AXH11789.1"/>
    <property type="molecule type" value="Genomic_DNA"/>
</dbReference>
<evidence type="ECO:0000313" key="18">
    <source>
        <dbReference type="EMBL" id="RXK10916.1"/>
    </source>
</evidence>
<comment type="catalytic activity">
    <reaction evidence="1">
        <text>ATP + protein L-histidine = ADP + protein N-phospho-L-histidine.</text>
        <dbReference type="EC" id="2.7.13.3"/>
    </reaction>
</comment>
<dbReference type="InterPro" id="IPR036890">
    <property type="entry name" value="HATPase_C_sf"/>
</dbReference>
<evidence type="ECO:0000256" key="4">
    <source>
        <dbReference type="ARBA" id="ARBA00022475"/>
    </source>
</evidence>
<dbReference type="InterPro" id="IPR033480">
    <property type="entry name" value="sCache_2"/>
</dbReference>
<keyword evidence="13 15" id="KW-0472">Membrane</keyword>
<sequence>MFNEKNIPRLIIFTPIITAILIAFFTIYFFIENQNNYFEEESLIVEKQYLEKQKEILKKEIDYAINYIEHRVNNNKKLDEQELKKDILEYLETIRYGKHGYLWIHDTNYYLRGHPFRQNSIDTFDIDLKDARGGLITKRFIDETKEKPDGVFIEYYWQKPNEKDFSKKLGFFRLYKKYNWVIGAGLYIDDIQDSIEQNKRLLEKKINKHIRLVVTVSFLAILLIGVLSFIMSKKITQVFSAYQESVKRKELLLEDLNRNLELKVQKAIKEVKKKDRAMLHQSRLARMGAMLSMIAHQWRQPLSEVSGILMELETANKFNKVTPSMIEDSVKESNKQIEFMSNTIEDFRNFFKPDKLKVDFFIEDACNEALTLVDASLKNFNIKVEKRIKHNPMIHGYEREFAQVILNLLSNAKDALIHRQISDPEIKLVVTKRDNNVIIKVKDNAGGVEEDYFDLIFEPYFTTKSASKGTGLGLYMAKMIIEKNMNGEISVENKRRGASFLIVLPIEEVV</sequence>
<dbReference type="EMBL" id="PDKM01000001">
    <property type="protein sequence ID" value="RXK10916.1"/>
    <property type="molecule type" value="Genomic_DNA"/>
</dbReference>
<dbReference type="GO" id="GO:0000155">
    <property type="term" value="F:phosphorelay sensor kinase activity"/>
    <property type="evidence" value="ECO:0007669"/>
    <property type="project" value="InterPro"/>
</dbReference>
<dbReference type="InterPro" id="IPR004358">
    <property type="entry name" value="Sig_transdc_His_kin-like_C"/>
</dbReference>
<dbReference type="InterPro" id="IPR005467">
    <property type="entry name" value="His_kinase_dom"/>
</dbReference>
<keyword evidence="4" id="KW-1003">Cell membrane</keyword>
<keyword evidence="6" id="KW-0808">Transferase</keyword>
<accession>A0AAX2ADT7</accession>
<dbReference type="GO" id="GO:0005886">
    <property type="term" value="C:plasma membrane"/>
    <property type="evidence" value="ECO:0007669"/>
    <property type="project" value="UniProtKB-SubCell"/>
</dbReference>
<evidence type="ECO:0000256" key="10">
    <source>
        <dbReference type="ARBA" id="ARBA00022840"/>
    </source>
</evidence>
<keyword evidence="14" id="KW-0175">Coiled coil</keyword>
<dbReference type="CDD" id="cd18774">
    <property type="entry name" value="PDC2_HK_sensor"/>
    <property type="match status" value="1"/>
</dbReference>
<keyword evidence="7 15" id="KW-0812">Transmembrane</keyword>
<dbReference type="SUPFAM" id="SSF47384">
    <property type="entry name" value="Homodimeric domain of signal transducing histidine kinase"/>
    <property type="match status" value="1"/>
</dbReference>
<evidence type="ECO:0000256" key="3">
    <source>
        <dbReference type="ARBA" id="ARBA00012438"/>
    </source>
</evidence>
<keyword evidence="20" id="KW-1185">Reference proteome</keyword>
<dbReference type="InterPro" id="IPR003594">
    <property type="entry name" value="HATPase_dom"/>
</dbReference>
<evidence type="ECO:0000256" key="13">
    <source>
        <dbReference type="ARBA" id="ARBA00023136"/>
    </source>
</evidence>
<evidence type="ECO:0000313" key="20">
    <source>
        <dbReference type="Proteomes" id="UP000289193"/>
    </source>
</evidence>
<keyword evidence="8" id="KW-0547">Nucleotide-binding</keyword>
<evidence type="ECO:0000256" key="5">
    <source>
        <dbReference type="ARBA" id="ARBA00022553"/>
    </source>
</evidence>
<keyword evidence="11 15" id="KW-1133">Transmembrane helix</keyword>
<dbReference type="PROSITE" id="PS50109">
    <property type="entry name" value="HIS_KIN"/>
    <property type="match status" value="1"/>
</dbReference>